<feature type="non-terminal residue" evidence="3">
    <location>
        <position position="1"/>
    </location>
</feature>
<sequence>VFIGSFMQVAKHEPPDEDMVRHVALNTIRFYNKKYSKDYGEIVVCCDHYNTWRKQFFPAYKATRKYKRAKDEKDYISGKITYTWDELFKSLNKVRDEIKESLPYTVMHVEHCEADDVIAALCKYFQTEETIPTGNGNLFEEKQKILIISSDKDFIQLQHFDNVTQFSPLTKKHLIHEDPVDFLEEHIISGDRSDGIPNVLSSDDCFVQGQRQTPLTKKRLSIIKGGDLTEKESIGYSRNKTLIDLSQIPENIQTNIIHEWKTTDQCNDRKKLLNYFIKFRLKNLMDVIEDF</sequence>
<accession>A0A381TR11</accession>
<dbReference type="InterPro" id="IPR029060">
    <property type="entry name" value="PIN-like_dom_sf"/>
</dbReference>
<feature type="domain" description="5'-3' exonuclease alpha-helical arch N-terminal" evidence="1">
    <location>
        <begin position="26"/>
        <end position="173"/>
    </location>
</feature>
<dbReference type="PANTHER" id="PTHR42646:SF2">
    <property type="entry name" value="5'-3' EXONUCLEASE FAMILY PROTEIN"/>
    <property type="match status" value="1"/>
</dbReference>
<reference evidence="3" key="1">
    <citation type="submission" date="2018-05" db="EMBL/GenBank/DDBJ databases">
        <authorList>
            <person name="Lanie J.A."/>
            <person name="Ng W.-L."/>
            <person name="Kazmierczak K.M."/>
            <person name="Andrzejewski T.M."/>
            <person name="Davidsen T.M."/>
            <person name="Wayne K.J."/>
            <person name="Tettelin H."/>
            <person name="Glass J.I."/>
            <person name="Rusch D."/>
            <person name="Podicherti R."/>
            <person name="Tsui H.-C.T."/>
            <person name="Winkler M.E."/>
        </authorList>
    </citation>
    <scope>NUCLEOTIDE SEQUENCE</scope>
</reference>
<gene>
    <name evidence="3" type="ORF">METZ01_LOCUS71346</name>
</gene>
<dbReference type="InterPro" id="IPR036279">
    <property type="entry name" value="5-3_exonuclease_C_sf"/>
</dbReference>
<dbReference type="Pfam" id="PF02739">
    <property type="entry name" value="5_3_exonuc_N"/>
    <property type="match status" value="1"/>
</dbReference>
<dbReference type="Gene3D" id="1.10.150.20">
    <property type="entry name" value="5' to 3' exonuclease, C-terminal subdomain"/>
    <property type="match status" value="1"/>
</dbReference>
<dbReference type="EMBL" id="UINC01005019">
    <property type="protein sequence ID" value="SVA18492.1"/>
    <property type="molecule type" value="Genomic_DNA"/>
</dbReference>
<dbReference type="AlphaFoldDB" id="A0A381TR11"/>
<dbReference type="CDD" id="cd09860">
    <property type="entry name" value="PIN_T4-like"/>
    <property type="match status" value="1"/>
</dbReference>
<dbReference type="InterPro" id="IPR020046">
    <property type="entry name" value="5-3_exonucl_a-hlix_arch_N"/>
</dbReference>
<dbReference type="GO" id="GO:0033567">
    <property type="term" value="P:DNA replication, Okazaki fragment processing"/>
    <property type="evidence" value="ECO:0007669"/>
    <property type="project" value="InterPro"/>
</dbReference>
<dbReference type="InterPro" id="IPR038969">
    <property type="entry name" value="FEN"/>
</dbReference>
<dbReference type="Gene3D" id="3.40.50.1010">
    <property type="entry name" value="5'-nuclease"/>
    <property type="match status" value="1"/>
</dbReference>
<dbReference type="Pfam" id="PF09293">
    <property type="entry name" value="RNaseH_C"/>
    <property type="match status" value="1"/>
</dbReference>
<name>A0A381TR11_9ZZZZ</name>
<protein>
    <recommendedName>
        <fullName evidence="4">5'-3' exonuclease domain-containing protein</fullName>
    </recommendedName>
</protein>
<organism evidence="3">
    <name type="scientific">marine metagenome</name>
    <dbReference type="NCBI Taxonomy" id="408172"/>
    <lineage>
        <taxon>unclassified sequences</taxon>
        <taxon>metagenomes</taxon>
        <taxon>ecological metagenomes</taxon>
    </lineage>
</organism>
<dbReference type="SUPFAM" id="SSF88723">
    <property type="entry name" value="PIN domain-like"/>
    <property type="match status" value="1"/>
</dbReference>
<evidence type="ECO:0000259" key="1">
    <source>
        <dbReference type="Pfam" id="PF02739"/>
    </source>
</evidence>
<feature type="domain" description="T4 RNase H C-terminal" evidence="2">
    <location>
        <begin position="186"/>
        <end position="291"/>
    </location>
</feature>
<dbReference type="GO" id="GO:0017108">
    <property type="term" value="F:5'-flap endonuclease activity"/>
    <property type="evidence" value="ECO:0007669"/>
    <property type="project" value="InterPro"/>
</dbReference>
<dbReference type="GO" id="GO:0003677">
    <property type="term" value="F:DNA binding"/>
    <property type="evidence" value="ECO:0007669"/>
    <property type="project" value="InterPro"/>
</dbReference>
<evidence type="ECO:0008006" key="4">
    <source>
        <dbReference type="Google" id="ProtNLM"/>
    </source>
</evidence>
<dbReference type="PANTHER" id="PTHR42646">
    <property type="entry name" value="FLAP ENDONUCLEASE XNI"/>
    <property type="match status" value="1"/>
</dbReference>
<evidence type="ECO:0000259" key="2">
    <source>
        <dbReference type="Pfam" id="PF09293"/>
    </source>
</evidence>
<dbReference type="SUPFAM" id="SSF47807">
    <property type="entry name" value="5' to 3' exonuclease, C-terminal subdomain"/>
    <property type="match status" value="1"/>
</dbReference>
<proteinExistence type="predicted"/>
<dbReference type="InterPro" id="IPR036276">
    <property type="entry name" value="T4_RNaseH_C"/>
</dbReference>
<evidence type="ECO:0000313" key="3">
    <source>
        <dbReference type="EMBL" id="SVA18492.1"/>
    </source>
</evidence>